<dbReference type="InterPro" id="IPR040774">
    <property type="entry name" value="DUF5580"/>
</dbReference>
<evidence type="ECO:0000313" key="5">
    <source>
        <dbReference type="Proteomes" id="UP001239994"/>
    </source>
</evidence>
<accession>A0AAD9E1M7</accession>
<dbReference type="Pfam" id="PF20743">
    <property type="entry name" value="DUF5580_C"/>
    <property type="match status" value="1"/>
</dbReference>
<protein>
    <recommendedName>
        <fullName evidence="6">EF-hand domain-containing protein</fullName>
    </recommendedName>
</protein>
<gene>
    <name evidence="4" type="ORF">P4O66_020766</name>
</gene>
<feature type="domain" description="DUF5580" evidence="2">
    <location>
        <begin position="128"/>
        <end position="203"/>
    </location>
</feature>
<name>A0AAD9E1M7_9TELE</name>
<evidence type="ECO:0000256" key="1">
    <source>
        <dbReference type="SAM" id="MobiDB-lite"/>
    </source>
</evidence>
<evidence type="ECO:0008006" key="6">
    <source>
        <dbReference type="Google" id="ProtNLM"/>
    </source>
</evidence>
<sequence length="298" mass="33994">ENMCRTMSAVSVATVKVWLRFSEFRLLLDRMRHLFIGLKVRCRNPATTRRAPVYRYSRADTRAKLSVPDRLCVTAPSGDGSQSYRHRRSPAGNYTKAVQPQPQVTGRELQEGQDVRVEDWLILQASAELKGWKPHTLENIDEEFAPLDPSHMGTIHQSELTYLFLRRQVPLKLPTMASLLHTFSCSAHPEQVLYEKLLQFIQSLLPGQVAQSIEEIYVAPSETETWPQRFQKLESALHMCDSRNTGCIEKEQAQCLIESYNLTFDLGLSPLRVNEVIRKAQLGGRVHLATALLLLKNR</sequence>
<dbReference type="InterPro" id="IPR048316">
    <property type="entry name" value="DUF5580_N"/>
</dbReference>
<dbReference type="Proteomes" id="UP001239994">
    <property type="component" value="Unassembled WGS sequence"/>
</dbReference>
<dbReference type="Gene3D" id="1.10.238.10">
    <property type="entry name" value="EF-hand"/>
    <property type="match status" value="1"/>
</dbReference>
<proteinExistence type="predicted"/>
<feature type="region of interest" description="Disordered" evidence="1">
    <location>
        <begin position="76"/>
        <end position="103"/>
    </location>
</feature>
<evidence type="ECO:0000259" key="2">
    <source>
        <dbReference type="Pfam" id="PF17743"/>
    </source>
</evidence>
<dbReference type="Pfam" id="PF17743">
    <property type="entry name" value="DUF5580"/>
    <property type="match status" value="1"/>
</dbReference>
<dbReference type="InterPro" id="IPR011992">
    <property type="entry name" value="EF-hand-dom_pair"/>
</dbReference>
<keyword evidence="5" id="KW-1185">Reference proteome</keyword>
<dbReference type="PANTHER" id="PTHR34830">
    <property type="entry name" value="SIMILAR TO HYPOTHETICAL PROTEIN MGC34837"/>
    <property type="match status" value="1"/>
</dbReference>
<dbReference type="EMBL" id="JAROKS010000005">
    <property type="protein sequence ID" value="KAK1803745.1"/>
    <property type="molecule type" value="Genomic_DNA"/>
</dbReference>
<dbReference type="PANTHER" id="PTHR34830:SF1">
    <property type="entry name" value="GENE 12695-RELATED"/>
    <property type="match status" value="1"/>
</dbReference>
<dbReference type="SUPFAM" id="SSF47473">
    <property type="entry name" value="EF-hand"/>
    <property type="match status" value="1"/>
</dbReference>
<dbReference type="AlphaFoldDB" id="A0AAD9E1M7"/>
<comment type="caution">
    <text evidence="4">The sequence shown here is derived from an EMBL/GenBank/DDBJ whole genome shotgun (WGS) entry which is preliminary data.</text>
</comment>
<dbReference type="InterPro" id="IPR049247">
    <property type="entry name" value="DUF5580_C"/>
</dbReference>
<evidence type="ECO:0000313" key="4">
    <source>
        <dbReference type="EMBL" id="KAK1803745.1"/>
    </source>
</evidence>
<feature type="non-terminal residue" evidence="4">
    <location>
        <position position="1"/>
    </location>
</feature>
<reference evidence="4" key="1">
    <citation type="submission" date="2023-03" db="EMBL/GenBank/DDBJ databases">
        <title>Electrophorus voltai genome.</title>
        <authorList>
            <person name="Bian C."/>
        </authorList>
    </citation>
    <scope>NUCLEOTIDE SEQUENCE</scope>
    <source>
        <strain evidence="4">CB-2022</strain>
        <tissue evidence="4">Muscle</tissue>
    </source>
</reference>
<evidence type="ECO:0000259" key="3">
    <source>
        <dbReference type="Pfam" id="PF20743"/>
    </source>
</evidence>
<organism evidence="4 5">
    <name type="scientific">Electrophorus voltai</name>
    <dbReference type="NCBI Taxonomy" id="2609070"/>
    <lineage>
        <taxon>Eukaryota</taxon>
        <taxon>Metazoa</taxon>
        <taxon>Chordata</taxon>
        <taxon>Craniata</taxon>
        <taxon>Vertebrata</taxon>
        <taxon>Euteleostomi</taxon>
        <taxon>Actinopterygii</taxon>
        <taxon>Neopterygii</taxon>
        <taxon>Teleostei</taxon>
        <taxon>Ostariophysi</taxon>
        <taxon>Gymnotiformes</taxon>
        <taxon>Gymnotoidei</taxon>
        <taxon>Gymnotidae</taxon>
        <taxon>Electrophorus</taxon>
    </lineage>
</organism>
<feature type="domain" description="DUF5580" evidence="3">
    <location>
        <begin position="224"/>
        <end position="297"/>
    </location>
</feature>